<sequence>MNLLLFLSTVLIWGTTWIAIALEVGPVPVLVSVFYRFALAALILLGALAATGRLSVPARRHHPFILAQALCLFCCNFLCFYAAAATVPSGLVSVVFSLATLFNAVNARLFFGTPVTARVALAAALGVCGLLLLFGHDVAVGIDGGTPRGIGLAVLGTLFFSLGNMASRRNSEAGIPPLTANAWGMAYGALVLLALMGITGTPFVAPPSGTYVAALAYLAAVGSVVGFTTYLSLVARVGASRAAYATVLFPIVALAISTLFEGYRWHWTGLLGLAVALLGNAVTFWRPAAPRTRSSLRGRAGRFLSGLS</sequence>
<evidence type="ECO:0000256" key="1">
    <source>
        <dbReference type="ARBA" id="ARBA00004141"/>
    </source>
</evidence>
<feature type="transmembrane region" description="Helical" evidence="6">
    <location>
        <begin position="64"/>
        <end position="84"/>
    </location>
</feature>
<feature type="domain" description="EamA" evidence="7">
    <location>
        <begin position="148"/>
        <end position="284"/>
    </location>
</feature>
<dbReference type="PANTHER" id="PTHR32322:SF2">
    <property type="entry name" value="EAMA DOMAIN-CONTAINING PROTEIN"/>
    <property type="match status" value="1"/>
</dbReference>
<evidence type="ECO:0000259" key="7">
    <source>
        <dbReference type="Pfam" id="PF00892"/>
    </source>
</evidence>
<comment type="similarity">
    <text evidence="2">Belongs to the EamA transporter family.</text>
</comment>
<evidence type="ECO:0000256" key="3">
    <source>
        <dbReference type="ARBA" id="ARBA00022692"/>
    </source>
</evidence>
<dbReference type="InterPro" id="IPR037185">
    <property type="entry name" value="EmrE-like"/>
</dbReference>
<dbReference type="RefSeq" id="WP_129220762.1">
    <property type="nucleotide sequence ID" value="NZ_QYBC01000016.1"/>
</dbReference>
<feature type="transmembrane region" description="Helical" evidence="6">
    <location>
        <begin position="178"/>
        <end position="199"/>
    </location>
</feature>
<dbReference type="InterPro" id="IPR050638">
    <property type="entry name" value="AA-Vitamin_Transporters"/>
</dbReference>
<feature type="transmembrane region" description="Helical" evidence="6">
    <location>
        <begin position="148"/>
        <end position="166"/>
    </location>
</feature>
<reference evidence="8 9" key="1">
    <citation type="submission" date="2018-09" db="EMBL/GenBank/DDBJ databases">
        <authorList>
            <person name="Grouzdev D.S."/>
            <person name="Krutkina M.S."/>
        </authorList>
    </citation>
    <scope>NUCLEOTIDE SEQUENCE [LARGE SCALE GENOMIC DNA]</scope>
    <source>
        <strain evidence="8 9">RmlP001</strain>
    </source>
</reference>
<keyword evidence="4 6" id="KW-1133">Transmembrane helix</keyword>
<evidence type="ECO:0000256" key="4">
    <source>
        <dbReference type="ARBA" id="ARBA00022989"/>
    </source>
</evidence>
<dbReference type="InterPro" id="IPR000620">
    <property type="entry name" value="EamA_dom"/>
</dbReference>
<dbReference type="SUPFAM" id="SSF103481">
    <property type="entry name" value="Multidrug resistance efflux transporter EmrE"/>
    <property type="match status" value="2"/>
</dbReference>
<dbReference type="Pfam" id="PF00892">
    <property type="entry name" value="EamA"/>
    <property type="match status" value="2"/>
</dbReference>
<keyword evidence="5 6" id="KW-0472">Membrane</keyword>
<dbReference type="OrthoDB" id="2352272at2"/>
<evidence type="ECO:0000256" key="6">
    <source>
        <dbReference type="SAM" id="Phobius"/>
    </source>
</evidence>
<feature type="transmembrane region" description="Helical" evidence="6">
    <location>
        <begin position="90"/>
        <end position="111"/>
    </location>
</feature>
<reference evidence="8 9" key="2">
    <citation type="submission" date="2019-02" db="EMBL/GenBank/DDBJ databases">
        <title>'Lichenibacterium ramalinii' gen. nov. sp. nov., 'Lichenibacterium minor' gen. nov. sp. nov.</title>
        <authorList>
            <person name="Pankratov T."/>
        </authorList>
    </citation>
    <scope>NUCLEOTIDE SEQUENCE [LARGE SCALE GENOMIC DNA]</scope>
    <source>
        <strain evidence="8 9">RmlP001</strain>
    </source>
</reference>
<feature type="transmembrane region" description="Helical" evidence="6">
    <location>
        <begin position="118"/>
        <end position="136"/>
    </location>
</feature>
<dbReference type="PANTHER" id="PTHR32322">
    <property type="entry name" value="INNER MEMBRANE TRANSPORTER"/>
    <property type="match status" value="1"/>
</dbReference>
<protein>
    <submittedName>
        <fullName evidence="8">DMT family transporter</fullName>
    </submittedName>
</protein>
<dbReference type="GO" id="GO:0016020">
    <property type="term" value="C:membrane"/>
    <property type="evidence" value="ECO:0007669"/>
    <property type="project" value="UniProtKB-SubCell"/>
</dbReference>
<proteinExistence type="inferred from homology"/>
<accession>A0A4Q2RAY7</accession>
<gene>
    <name evidence="8" type="ORF">D3272_18865</name>
</gene>
<evidence type="ECO:0000313" key="8">
    <source>
        <dbReference type="EMBL" id="RYB03123.1"/>
    </source>
</evidence>
<evidence type="ECO:0000256" key="5">
    <source>
        <dbReference type="ARBA" id="ARBA00023136"/>
    </source>
</evidence>
<comment type="subcellular location">
    <subcellularLocation>
        <location evidence="1">Membrane</location>
        <topology evidence="1">Multi-pass membrane protein</topology>
    </subcellularLocation>
</comment>
<keyword evidence="3 6" id="KW-0812">Transmembrane</keyword>
<feature type="transmembrane region" description="Helical" evidence="6">
    <location>
        <begin position="242"/>
        <end position="260"/>
    </location>
</feature>
<organism evidence="8 9">
    <name type="scientific">Lichenibacterium ramalinae</name>
    <dbReference type="NCBI Taxonomy" id="2316527"/>
    <lineage>
        <taxon>Bacteria</taxon>
        <taxon>Pseudomonadati</taxon>
        <taxon>Pseudomonadota</taxon>
        <taxon>Alphaproteobacteria</taxon>
        <taxon>Hyphomicrobiales</taxon>
        <taxon>Lichenihabitantaceae</taxon>
        <taxon>Lichenibacterium</taxon>
    </lineage>
</organism>
<evidence type="ECO:0000256" key="2">
    <source>
        <dbReference type="ARBA" id="ARBA00007362"/>
    </source>
</evidence>
<dbReference type="EMBL" id="QYBC01000016">
    <property type="protein sequence ID" value="RYB03123.1"/>
    <property type="molecule type" value="Genomic_DNA"/>
</dbReference>
<name>A0A4Q2RAY7_9HYPH</name>
<evidence type="ECO:0000313" key="9">
    <source>
        <dbReference type="Proteomes" id="UP000289411"/>
    </source>
</evidence>
<feature type="domain" description="EamA" evidence="7">
    <location>
        <begin position="3"/>
        <end position="134"/>
    </location>
</feature>
<keyword evidence="9" id="KW-1185">Reference proteome</keyword>
<dbReference type="AlphaFoldDB" id="A0A4Q2RAY7"/>
<feature type="transmembrane region" description="Helical" evidence="6">
    <location>
        <begin position="211"/>
        <end position="235"/>
    </location>
</feature>
<comment type="caution">
    <text evidence="8">The sequence shown here is derived from an EMBL/GenBank/DDBJ whole genome shotgun (WGS) entry which is preliminary data.</text>
</comment>
<feature type="transmembrane region" description="Helical" evidence="6">
    <location>
        <begin position="31"/>
        <end position="52"/>
    </location>
</feature>
<feature type="transmembrane region" description="Helical" evidence="6">
    <location>
        <begin position="266"/>
        <end position="285"/>
    </location>
</feature>
<dbReference type="Proteomes" id="UP000289411">
    <property type="component" value="Unassembled WGS sequence"/>
</dbReference>